<organism evidence="2 3">
    <name type="scientific">Roseomonas marmotae</name>
    <dbReference type="NCBI Taxonomy" id="2768161"/>
    <lineage>
        <taxon>Bacteria</taxon>
        <taxon>Pseudomonadati</taxon>
        <taxon>Pseudomonadota</taxon>
        <taxon>Alphaproteobacteria</taxon>
        <taxon>Acetobacterales</taxon>
        <taxon>Roseomonadaceae</taxon>
        <taxon>Roseomonas</taxon>
    </lineage>
</organism>
<evidence type="ECO:0000256" key="1">
    <source>
        <dbReference type="SAM" id="MobiDB-lite"/>
    </source>
</evidence>
<evidence type="ECO:0000313" key="3">
    <source>
        <dbReference type="Proteomes" id="UP001518990"/>
    </source>
</evidence>
<gene>
    <name evidence="2" type="ORF">IAI60_10520</name>
</gene>
<dbReference type="Pfam" id="PF20106">
    <property type="entry name" value="DUF6496"/>
    <property type="match status" value="1"/>
</dbReference>
<evidence type="ECO:0000313" key="2">
    <source>
        <dbReference type="EMBL" id="MBO1075042.1"/>
    </source>
</evidence>
<protein>
    <recommendedName>
        <fullName evidence="4">Plasmid stabilization protein</fullName>
    </recommendedName>
</protein>
<comment type="caution">
    <text evidence="2">The sequence shown here is derived from an EMBL/GenBank/DDBJ whole genome shotgun (WGS) entry which is preliminary data.</text>
</comment>
<name>A0ABS3KC64_9PROT</name>
<feature type="region of interest" description="Disordered" evidence="1">
    <location>
        <begin position="1"/>
        <end position="120"/>
    </location>
</feature>
<feature type="compositionally biased region" description="Basic and acidic residues" evidence="1">
    <location>
        <begin position="8"/>
        <end position="27"/>
    </location>
</feature>
<reference evidence="2 3" key="1">
    <citation type="submission" date="2020-09" db="EMBL/GenBank/DDBJ databases">
        <title>Roseomonas.</title>
        <authorList>
            <person name="Zhu W."/>
        </authorList>
    </citation>
    <scope>NUCLEOTIDE SEQUENCE [LARGE SCALE GENOMIC DNA]</scope>
    <source>
        <strain evidence="2 3">1311</strain>
    </source>
</reference>
<keyword evidence="3" id="KW-1185">Reference proteome</keyword>
<dbReference type="RefSeq" id="WP_207446977.1">
    <property type="nucleotide sequence ID" value="NZ_CP061091.1"/>
</dbReference>
<dbReference type="EMBL" id="JACTNF010000009">
    <property type="protein sequence ID" value="MBO1075042.1"/>
    <property type="molecule type" value="Genomic_DNA"/>
</dbReference>
<evidence type="ECO:0008006" key="4">
    <source>
        <dbReference type="Google" id="ProtNLM"/>
    </source>
</evidence>
<proteinExistence type="predicted"/>
<feature type="compositionally biased region" description="Polar residues" evidence="1">
    <location>
        <begin position="48"/>
        <end position="57"/>
    </location>
</feature>
<sequence length="120" mass="13119">MPSTQAKSQKETVDRVMHEFKHGELKRGRAGKVKNPKQAIAIALSEAGASNQQSPQENRSKLRQTKAKERQAGAARDGSRTGGGGTTRAELYERAKKAGIPGRSRMDKAGLEQALRRHRS</sequence>
<dbReference type="InterPro" id="IPR045468">
    <property type="entry name" value="DUF6496"/>
</dbReference>
<accession>A0ABS3KC64</accession>
<dbReference type="Proteomes" id="UP001518990">
    <property type="component" value="Unassembled WGS sequence"/>
</dbReference>